<keyword evidence="9" id="KW-1185">Reference proteome</keyword>
<gene>
    <name evidence="8" type="ORF">N791_04690</name>
</gene>
<feature type="signal peptide" evidence="7">
    <location>
        <begin position="1"/>
        <end position="20"/>
    </location>
</feature>
<accession>A0A0A0MBC3</accession>
<evidence type="ECO:0000256" key="3">
    <source>
        <dbReference type="ARBA" id="ARBA00022759"/>
    </source>
</evidence>
<sequence length="277" mass="29718">MAICSRNLFFPLLLAASAVAASLAPVPADAWGAQGHRLVATLAWDDMSPAARAEAERLLALEPGATLPGIAAWADELRGSDPDLGRRSAGWHYVNIGEDDCRYQAESACPGGNCVVGAIEAQAAILADPSRPDPERLQALKFVVHFVGDVHQPLHAGFGHDKGGNTFQVNLDGKGSNLHRVWDSGMLNTRGLHDEEYHARLALLPLVVPDRPALPPAAPQWAEQSCSIALSDGFYPERPRIGAEYVGRWLPMAEEQLRRAGVELARLLDAALVPAKP</sequence>
<dbReference type="GO" id="GO:0003676">
    <property type="term" value="F:nucleic acid binding"/>
    <property type="evidence" value="ECO:0007669"/>
    <property type="project" value="InterPro"/>
</dbReference>
<dbReference type="GO" id="GO:0006308">
    <property type="term" value="P:DNA catabolic process"/>
    <property type="evidence" value="ECO:0007669"/>
    <property type="project" value="InterPro"/>
</dbReference>
<dbReference type="eggNOG" id="ENOG502Z82C">
    <property type="taxonomic scope" value="Bacteria"/>
</dbReference>
<keyword evidence="5" id="KW-1015">Disulfide bond</keyword>
<keyword evidence="6" id="KW-0325">Glycoprotein</keyword>
<dbReference type="GO" id="GO:0046872">
    <property type="term" value="F:metal ion binding"/>
    <property type="evidence" value="ECO:0007669"/>
    <property type="project" value="UniProtKB-KW"/>
</dbReference>
<evidence type="ECO:0000256" key="5">
    <source>
        <dbReference type="ARBA" id="ARBA00023157"/>
    </source>
</evidence>
<dbReference type="STRING" id="1385515.GCA_000423325_00912"/>
<keyword evidence="4" id="KW-0378">Hydrolase</keyword>
<keyword evidence="1" id="KW-0540">Nuclease</keyword>
<feature type="chain" id="PRO_5001966794" evidence="7">
    <location>
        <begin position="21"/>
        <end position="277"/>
    </location>
</feature>
<evidence type="ECO:0000313" key="9">
    <source>
        <dbReference type="Proteomes" id="UP000030003"/>
    </source>
</evidence>
<proteinExistence type="predicted"/>
<reference evidence="8 9" key="1">
    <citation type="submission" date="2013-08" db="EMBL/GenBank/DDBJ databases">
        <title>Genomic analysis of Lysobacter defluvii.</title>
        <authorList>
            <person name="Wang Q."/>
            <person name="Wang G."/>
        </authorList>
    </citation>
    <scope>NUCLEOTIDE SEQUENCE [LARGE SCALE GENOMIC DNA]</scope>
    <source>
        <strain evidence="8 9">IMMIB APB-9</strain>
    </source>
</reference>
<organism evidence="8 9">
    <name type="scientific">Lysobacter defluvii IMMIB APB-9 = DSM 18482</name>
    <dbReference type="NCBI Taxonomy" id="1385515"/>
    <lineage>
        <taxon>Bacteria</taxon>
        <taxon>Pseudomonadati</taxon>
        <taxon>Pseudomonadota</taxon>
        <taxon>Gammaproteobacteria</taxon>
        <taxon>Lysobacterales</taxon>
        <taxon>Lysobacteraceae</taxon>
        <taxon>Novilysobacter</taxon>
    </lineage>
</organism>
<dbReference type="InterPro" id="IPR003154">
    <property type="entry name" value="S1/P1nuclease"/>
</dbReference>
<dbReference type="GO" id="GO:0004519">
    <property type="term" value="F:endonuclease activity"/>
    <property type="evidence" value="ECO:0007669"/>
    <property type="project" value="UniProtKB-KW"/>
</dbReference>
<dbReference type="PANTHER" id="PTHR33146:SF26">
    <property type="entry name" value="ENDONUCLEASE 4"/>
    <property type="match status" value="1"/>
</dbReference>
<dbReference type="SUPFAM" id="SSF48537">
    <property type="entry name" value="Phospholipase C/P1 nuclease"/>
    <property type="match status" value="1"/>
</dbReference>
<keyword evidence="2" id="KW-0479">Metal-binding</keyword>
<evidence type="ECO:0000256" key="6">
    <source>
        <dbReference type="ARBA" id="ARBA00023180"/>
    </source>
</evidence>
<evidence type="ECO:0000256" key="4">
    <source>
        <dbReference type="ARBA" id="ARBA00022801"/>
    </source>
</evidence>
<dbReference type="RefSeq" id="WP_052106520.1">
    <property type="nucleotide sequence ID" value="NZ_AUHT01000006.1"/>
</dbReference>
<dbReference type="PANTHER" id="PTHR33146">
    <property type="entry name" value="ENDONUCLEASE 4"/>
    <property type="match status" value="1"/>
</dbReference>
<dbReference type="CDD" id="cd11010">
    <property type="entry name" value="S1-P1_nuclease"/>
    <property type="match status" value="1"/>
</dbReference>
<dbReference type="InterPro" id="IPR008947">
    <property type="entry name" value="PLipase_C/P1_nuclease_dom_sf"/>
</dbReference>
<evidence type="ECO:0000313" key="8">
    <source>
        <dbReference type="EMBL" id="KGO99572.1"/>
    </source>
</evidence>
<dbReference type="Pfam" id="PF02265">
    <property type="entry name" value="S1-P1_nuclease"/>
    <property type="match status" value="1"/>
</dbReference>
<evidence type="ECO:0000256" key="1">
    <source>
        <dbReference type="ARBA" id="ARBA00022722"/>
    </source>
</evidence>
<protein>
    <submittedName>
        <fullName evidence="8">Nuclease</fullName>
    </submittedName>
</protein>
<dbReference type="EMBL" id="AVBH01000010">
    <property type="protein sequence ID" value="KGO99572.1"/>
    <property type="molecule type" value="Genomic_DNA"/>
</dbReference>
<dbReference type="Gene3D" id="1.10.575.10">
    <property type="entry name" value="P1 Nuclease"/>
    <property type="match status" value="1"/>
</dbReference>
<comment type="caution">
    <text evidence="8">The sequence shown here is derived from an EMBL/GenBank/DDBJ whole genome shotgun (WGS) entry which is preliminary data.</text>
</comment>
<dbReference type="GO" id="GO:0016788">
    <property type="term" value="F:hydrolase activity, acting on ester bonds"/>
    <property type="evidence" value="ECO:0007669"/>
    <property type="project" value="InterPro"/>
</dbReference>
<keyword evidence="7" id="KW-0732">Signal</keyword>
<name>A0A0A0MBC3_9GAMM</name>
<dbReference type="AlphaFoldDB" id="A0A0A0MBC3"/>
<dbReference type="OrthoDB" id="267579at2"/>
<keyword evidence="3" id="KW-0255">Endonuclease</keyword>
<evidence type="ECO:0000256" key="7">
    <source>
        <dbReference type="SAM" id="SignalP"/>
    </source>
</evidence>
<dbReference type="Proteomes" id="UP000030003">
    <property type="component" value="Unassembled WGS sequence"/>
</dbReference>
<evidence type="ECO:0000256" key="2">
    <source>
        <dbReference type="ARBA" id="ARBA00022723"/>
    </source>
</evidence>